<protein>
    <submittedName>
        <fullName evidence="2">Uncharacterized protein</fullName>
    </submittedName>
</protein>
<organism evidence="2 3">
    <name type="scientific">Actinidia rufa</name>
    <dbReference type="NCBI Taxonomy" id="165716"/>
    <lineage>
        <taxon>Eukaryota</taxon>
        <taxon>Viridiplantae</taxon>
        <taxon>Streptophyta</taxon>
        <taxon>Embryophyta</taxon>
        <taxon>Tracheophyta</taxon>
        <taxon>Spermatophyta</taxon>
        <taxon>Magnoliopsida</taxon>
        <taxon>eudicotyledons</taxon>
        <taxon>Gunneridae</taxon>
        <taxon>Pentapetalae</taxon>
        <taxon>asterids</taxon>
        <taxon>Ericales</taxon>
        <taxon>Actinidiaceae</taxon>
        <taxon>Actinidia</taxon>
    </lineage>
</organism>
<proteinExistence type="predicted"/>
<name>A0A7J0F857_9ERIC</name>
<evidence type="ECO:0000256" key="1">
    <source>
        <dbReference type="SAM" id="MobiDB-lite"/>
    </source>
</evidence>
<sequence length="300" mass="33549">MESLVALDLRYSSLEEVWKEIMNFHGPLCPSLVSLSLADCNLSEDAFPRGLTGLQTLQLESCPRLESLVGLPRLKKLIVSDCTSLKRITFQTSLLPGSEVAFAQCYNLIECQIYFKLEPIVEVDADVINTLGFPYLKSSENVEVDFANGTLGVFHTKTCPIQGLHEYGLLSTFFPGKEVPNWFSHKNVGFEVKACGINLVYEQEEKENTTNLTHQVVFYGDLSEYEVMSGTFFLCQVISKVYDWKSSDWFDKLIVGEPDETTDNKEEQQTGQLAVAASRSGNNDGSSKARRFAFSLQSSL</sequence>
<evidence type="ECO:0000313" key="3">
    <source>
        <dbReference type="Proteomes" id="UP000585474"/>
    </source>
</evidence>
<evidence type="ECO:0000313" key="2">
    <source>
        <dbReference type="EMBL" id="GFY94389.1"/>
    </source>
</evidence>
<reference evidence="2 3" key="1">
    <citation type="submission" date="2019-07" db="EMBL/GenBank/DDBJ databases">
        <title>De Novo Assembly of kiwifruit Actinidia rufa.</title>
        <authorList>
            <person name="Sugita-Konishi S."/>
            <person name="Sato K."/>
            <person name="Mori E."/>
            <person name="Abe Y."/>
            <person name="Kisaki G."/>
            <person name="Hamano K."/>
            <person name="Suezawa K."/>
            <person name="Otani M."/>
            <person name="Fukuda T."/>
            <person name="Manabe T."/>
            <person name="Gomi K."/>
            <person name="Tabuchi M."/>
            <person name="Akimitsu K."/>
            <person name="Kataoka I."/>
        </authorList>
    </citation>
    <scope>NUCLEOTIDE SEQUENCE [LARGE SCALE GENOMIC DNA]</scope>
    <source>
        <strain evidence="3">cv. Fuchu</strain>
    </source>
</reference>
<gene>
    <name evidence="2" type="ORF">Acr_09g0008350</name>
</gene>
<dbReference type="SUPFAM" id="SSF52047">
    <property type="entry name" value="RNI-like"/>
    <property type="match status" value="1"/>
</dbReference>
<feature type="region of interest" description="Disordered" evidence="1">
    <location>
        <begin position="260"/>
        <end position="288"/>
    </location>
</feature>
<dbReference type="Gene3D" id="3.80.10.10">
    <property type="entry name" value="Ribonuclease Inhibitor"/>
    <property type="match status" value="1"/>
</dbReference>
<accession>A0A7J0F857</accession>
<comment type="caution">
    <text evidence="2">The sequence shown here is derived from an EMBL/GenBank/DDBJ whole genome shotgun (WGS) entry which is preliminary data.</text>
</comment>
<dbReference type="OrthoDB" id="10551988at2759"/>
<keyword evidence="3" id="KW-1185">Reference proteome</keyword>
<dbReference type="EMBL" id="BJWL01000009">
    <property type="protein sequence ID" value="GFY94389.1"/>
    <property type="molecule type" value="Genomic_DNA"/>
</dbReference>
<dbReference type="Proteomes" id="UP000585474">
    <property type="component" value="Unassembled WGS sequence"/>
</dbReference>
<dbReference type="InterPro" id="IPR032675">
    <property type="entry name" value="LRR_dom_sf"/>
</dbReference>
<dbReference type="AlphaFoldDB" id="A0A7J0F857"/>